<proteinExistence type="predicted"/>
<sequence length="118" mass="14110">MNKFNGIEEQKLELFRNKLLLNDYNDFLEKLYNYKYIENINDIKLGRYIRWISLLNDELKLTSGGFCCSIILNEKETKIFCKNVMNETFCCIFDSSLVFQKFSKQEIIIRKIIIDINS</sequence>
<dbReference type="AlphaFoldDB" id="A0A6C0H628"/>
<reference evidence="1" key="1">
    <citation type="journal article" date="2020" name="Nature">
        <title>Giant virus diversity and host interactions through global metagenomics.</title>
        <authorList>
            <person name="Schulz F."/>
            <person name="Roux S."/>
            <person name="Paez-Espino D."/>
            <person name="Jungbluth S."/>
            <person name="Walsh D.A."/>
            <person name="Denef V.J."/>
            <person name="McMahon K.D."/>
            <person name="Konstantinidis K.T."/>
            <person name="Eloe-Fadrosh E.A."/>
            <person name="Kyrpides N.C."/>
            <person name="Woyke T."/>
        </authorList>
    </citation>
    <scope>NUCLEOTIDE SEQUENCE</scope>
    <source>
        <strain evidence="1">GVMAG-M-3300023179-71</strain>
    </source>
</reference>
<protein>
    <submittedName>
        <fullName evidence="1">Uncharacterized protein</fullName>
    </submittedName>
</protein>
<dbReference type="EMBL" id="MN739886">
    <property type="protein sequence ID" value="QHT76021.1"/>
    <property type="molecule type" value="Genomic_DNA"/>
</dbReference>
<evidence type="ECO:0000313" key="1">
    <source>
        <dbReference type="EMBL" id="QHT76021.1"/>
    </source>
</evidence>
<accession>A0A6C0H628</accession>
<organism evidence="1">
    <name type="scientific">viral metagenome</name>
    <dbReference type="NCBI Taxonomy" id="1070528"/>
    <lineage>
        <taxon>unclassified sequences</taxon>
        <taxon>metagenomes</taxon>
        <taxon>organismal metagenomes</taxon>
    </lineage>
</organism>
<name>A0A6C0H628_9ZZZZ</name>